<evidence type="ECO:0000313" key="4">
    <source>
        <dbReference type="EMBL" id="GMS77867.1"/>
    </source>
</evidence>
<accession>A0AAV5S7B4</accession>
<dbReference type="InterPro" id="IPR051655">
    <property type="entry name" value="FAM161"/>
</dbReference>
<feature type="compositionally biased region" description="Basic and acidic residues" evidence="3">
    <location>
        <begin position="105"/>
        <end position="125"/>
    </location>
</feature>
<dbReference type="EMBL" id="BTSX01000001">
    <property type="protein sequence ID" value="GMS77867.1"/>
    <property type="molecule type" value="Genomic_DNA"/>
</dbReference>
<dbReference type="AlphaFoldDB" id="A0AAV5S7B4"/>
<name>A0AAV5S7B4_9BILA</name>
<feature type="region of interest" description="Disordered" evidence="3">
    <location>
        <begin position="267"/>
        <end position="289"/>
    </location>
</feature>
<evidence type="ECO:0008006" key="6">
    <source>
        <dbReference type="Google" id="ProtNLM"/>
    </source>
</evidence>
<feature type="coiled-coil region" evidence="2">
    <location>
        <begin position="375"/>
        <end position="402"/>
    </location>
</feature>
<feature type="compositionally biased region" description="Polar residues" evidence="3">
    <location>
        <begin position="310"/>
        <end position="321"/>
    </location>
</feature>
<feature type="compositionally biased region" description="Basic and acidic residues" evidence="3">
    <location>
        <begin position="14"/>
        <end position="34"/>
    </location>
</feature>
<feature type="region of interest" description="Disordered" evidence="3">
    <location>
        <begin position="158"/>
        <end position="181"/>
    </location>
</feature>
<organism evidence="4 5">
    <name type="scientific">Pristionchus entomophagus</name>
    <dbReference type="NCBI Taxonomy" id="358040"/>
    <lineage>
        <taxon>Eukaryota</taxon>
        <taxon>Metazoa</taxon>
        <taxon>Ecdysozoa</taxon>
        <taxon>Nematoda</taxon>
        <taxon>Chromadorea</taxon>
        <taxon>Rhabditida</taxon>
        <taxon>Rhabditina</taxon>
        <taxon>Diplogasteromorpha</taxon>
        <taxon>Diplogasteroidea</taxon>
        <taxon>Neodiplogasteridae</taxon>
        <taxon>Pristionchus</taxon>
    </lineage>
</organism>
<dbReference type="PANTHER" id="PTHR21501">
    <property type="entry name" value="PROTEIN FAM-161"/>
    <property type="match status" value="1"/>
</dbReference>
<feature type="non-terminal residue" evidence="4">
    <location>
        <position position="1"/>
    </location>
</feature>
<dbReference type="GO" id="GO:0044782">
    <property type="term" value="P:cilium organization"/>
    <property type="evidence" value="ECO:0007669"/>
    <property type="project" value="TreeGrafter"/>
</dbReference>
<dbReference type="GO" id="GO:0005929">
    <property type="term" value="C:cilium"/>
    <property type="evidence" value="ECO:0007669"/>
    <property type="project" value="TreeGrafter"/>
</dbReference>
<dbReference type="PANTHER" id="PTHR21501:SF1">
    <property type="entry name" value="PROTEIN FAM-161"/>
    <property type="match status" value="1"/>
</dbReference>
<proteinExistence type="predicted"/>
<keyword evidence="5" id="KW-1185">Reference proteome</keyword>
<evidence type="ECO:0000256" key="3">
    <source>
        <dbReference type="SAM" id="MobiDB-lite"/>
    </source>
</evidence>
<feature type="region of interest" description="Disordered" evidence="3">
    <location>
        <begin position="306"/>
        <end position="326"/>
    </location>
</feature>
<feature type="region of interest" description="Disordered" evidence="3">
    <location>
        <begin position="1"/>
        <end position="145"/>
    </location>
</feature>
<dbReference type="GO" id="GO:0005856">
    <property type="term" value="C:cytoskeleton"/>
    <property type="evidence" value="ECO:0007669"/>
    <property type="project" value="UniProtKB-ARBA"/>
</dbReference>
<sequence>QRRLERMNQIYQSEHQRKEKERRDSSSEEVEERHPKRPVTVTAERERARRWRSASDLRETRQKQEAEARERKKQQWIPAVTEPRPFTMSTREPIRARYSQQFMDRLLEKRKKEEDEKKTDEEKQMKYKFHAVPVPDSTYHTTNPRVLSEDYAEAVKTRSQQRLARWKSKSSEELWTPKSRPVPLSTYIPPKSYAMSRSKSAHERALRMLTEASTPPGLKEHEARTHVRTALRHRPCTGDFSRHPVPTSVPNFKQLHRKLEERLGDAAYKPPTVPVPFNLTTSTTTKHTHEKCVEDEIPEKRVDHRPIVKNSPTPVRKTQASEMRERSIREKLELRTSEVVQKEERKREERDRFIRNAHRLKALVGERKSVEEEIRVKAEKKRRELVERQREYEKSLREMKGRVEDRPLVVERQSIISSQQALQKRFDQAMKSVGESATLAIEKHDSEESRGTFDVSDCS</sequence>
<feature type="compositionally biased region" description="Basic and acidic residues" evidence="3">
    <location>
        <begin position="441"/>
        <end position="451"/>
    </location>
</feature>
<evidence type="ECO:0000256" key="1">
    <source>
        <dbReference type="ARBA" id="ARBA00023054"/>
    </source>
</evidence>
<keyword evidence="1 2" id="KW-0175">Coiled coil</keyword>
<protein>
    <recommendedName>
        <fullName evidence="6">TPX2 C-terminal domain-containing protein</fullName>
    </recommendedName>
</protein>
<dbReference type="Proteomes" id="UP001432027">
    <property type="component" value="Unassembled WGS sequence"/>
</dbReference>
<evidence type="ECO:0000313" key="5">
    <source>
        <dbReference type="Proteomes" id="UP001432027"/>
    </source>
</evidence>
<feature type="compositionally biased region" description="Basic and acidic residues" evidence="3">
    <location>
        <begin position="43"/>
        <end position="70"/>
    </location>
</feature>
<comment type="caution">
    <text evidence="4">The sequence shown here is derived from an EMBL/GenBank/DDBJ whole genome shotgun (WGS) entry which is preliminary data.</text>
</comment>
<gene>
    <name evidence="4" type="ORF">PENTCL1PPCAC_42</name>
</gene>
<reference evidence="4" key="1">
    <citation type="submission" date="2023-10" db="EMBL/GenBank/DDBJ databases">
        <title>Genome assembly of Pristionchus species.</title>
        <authorList>
            <person name="Yoshida K."/>
            <person name="Sommer R.J."/>
        </authorList>
    </citation>
    <scope>NUCLEOTIDE SEQUENCE</scope>
    <source>
        <strain evidence="4">RS0144</strain>
    </source>
</reference>
<evidence type="ECO:0000256" key="2">
    <source>
        <dbReference type="SAM" id="Coils"/>
    </source>
</evidence>
<feature type="region of interest" description="Disordered" evidence="3">
    <location>
        <begin position="440"/>
        <end position="459"/>
    </location>
</feature>